<name>A0A6C0JMQ7_9ZZZZ</name>
<dbReference type="InterPro" id="IPR001611">
    <property type="entry name" value="Leu-rich_rpt"/>
</dbReference>
<keyword evidence="1" id="KW-0472">Membrane</keyword>
<evidence type="ECO:0000313" key="2">
    <source>
        <dbReference type="EMBL" id="QHU07065.1"/>
    </source>
</evidence>
<dbReference type="Pfam" id="PF00560">
    <property type="entry name" value="LRR_1"/>
    <property type="match status" value="1"/>
</dbReference>
<dbReference type="InterPro" id="IPR032675">
    <property type="entry name" value="LRR_dom_sf"/>
</dbReference>
<dbReference type="PANTHER" id="PTHR48065">
    <property type="entry name" value="OS10G0469600 PROTEIN"/>
    <property type="match status" value="1"/>
</dbReference>
<sequence length="246" mass="27279">MFNNLEILKLRNSNLHGKIDNVFNLPSLQVLDIAINHLDGELPESLVQSKVLKTVDVSSNHFSGIIPILSDVLSHGYYGMNSFSVDLLELLIRAPLHIIIDIYHNNFSGPVGEEIIKIMITKNIGVNMKGNSFNYGDSFVWSKSVIFLNHILNLGKCDSPERDNENPCSFTTHVPTNSILTDNQQTPVTDLAGFWVGMVIMILLMLSLAGACSYRYYKSIQQSVYAPQESSGEDMSILNNGVTTSV</sequence>
<dbReference type="PANTHER" id="PTHR48065:SF25">
    <property type="entry name" value="OS01G0891700 PROTEIN"/>
    <property type="match status" value="1"/>
</dbReference>
<proteinExistence type="predicted"/>
<accession>A0A6C0JMQ7</accession>
<reference evidence="2" key="1">
    <citation type="journal article" date="2020" name="Nature">
        <title>Giant virus diversity and host interactions through global metagenomics.</title>
        <authorList>
            <person name="Schulz F."/>
            <person name="Roux S."/>
            <person name="Paez-Espino D."/>
            <person name="Jungbluth S."/>
            <person name="Walsh D.A."/>
            <person name="Denef V.J."/>
            <person name="McMahon K.D."/>
            <person name="Konstantinidis K.T."/>
            <person name="Eloe-Fadrosh E.A."/>
            <person name="Kyrpides N.C."/>
            <person name="Woyke T."/>
        </authorList>
    </citation>
    <scope>NUCLEOTIDE SEQUENCE</scope>
    <source>
        <strain evidence="2">GVMAG-S-1038524-41</strain>
    </source>
</reference>
<evidence type="ECO:0000256" key="1">
    <source>
        <dbReference type="SAM" id="Phobius"/>
    </source>
</evidence>
<evidence type="ECO:0008006" key="3">
    <source>
        <dbReference type="Google" id="ProtNLM"/>
    </source>
</evidence>
<dbReference type="EMBL" id="MN740672">
    <property type="protein sequence ID" value="QHU07065.1"/>
    <property type="molecule type" value="Genomic_DNA"/>
</dbReference>
<feature type="transmembrane region" description="Helical" evidence="1">
    <location>
        <begin position="192"/>
        <end position="214"/>
    </location>
</feature>
<dbReference type="Gene3D" id="3.80.10.10">
    <property type="entry name" value="Ribonuclease Inhibitor"/>
    <property type="match status" value="1"/>
</dbReference>
<protein>
    <recommendedName>
        <fullName evidence="3">Leucine-rich repeat-containing N-terminal plant-type domain-containing protein</fullName>
    </recommendedName>
</protein>
<keyword evidence="1" id="KW-1133">Transmembrane helix</keyword>
<dbReference type="AlphaFoldDB" id="A0A6C0JMQ7"/>
<keyword evidence="1" id="KW-0812">Transmembrane</keyword>
<organism evidence="2">
    <name type="scientific">viral metagenome</name>
    <dbReference type="NCBI Taxonomy" id="1070528"/>
    <lineage>
        <taxon>unclassified sequences</taxon>
        <taxon>metagenomes</taxon>
        <taxon>organismal metagenomes</taxon>
    </lineage>
</organism>
<dbReference type="SUPFAM" id="SSF52058">
    <property type="entry name" value="L domain-like"/>
    <property type="match status" value="1"/>
</dbReference>